<dbReference type="InterPro" id="IPR001452">
    <property type="entry name" value="SH3_domain"/>
</dbReference>
<feature type="compositionally biased region" description="Polar residues" evidence="5">
    <location>
        <begin position="2041"/>
        <end position="2050"/>
    </location>
</feature>
<dbReference type="FunFam" id="2.30.30.40:FF:000001">
    <property type="entry name" value="Sorbin and SH3 domain-containing protein 1 isoform 2"/>
    <property type="match status" value="1"/>
</dbReference>
<feature type="region of interest" description="Disordered" evidence="5">
    <location>
        <begin position="176"/>
        <end position="217"/>
    </location>
</feature>
<feature type="compositionally biased region" description="Basic and acidic residues" evidence="5">
    <location>
        <begin position="2065"/>
        <end position="2075"/>
    </location>
</feature>
<protein>
    <submittedName>
        <fullName evidence="8">Uncharacterized protein LOC115620079 isoform X9</fullName>
    </submittedName>
</protein>
<reference evidence="8" key="1">
    <citation type="submission" date="2025-08" db="UniProtKB">
        <authorList>
            <consortium name="RefSeq"/>
        </authorList>
    </citation>
    <scope>IDENTIFICATION</scope>
    <source>
        <strain evidence="8">11010-0011.00</strain>
        <tissue evidence="8">Whole body</tissue>
    </source>
</reference>
<feature type="compositionally biased region" description="Pro residues" evidence="5">
    <location>
        <begin position="796"/>
        <end position="809"/>
    </location>
</feature>
<feature type="compositionally biased region" description="Basic and acidic residues" evidence="5">
    <location>
        <begin position="1138"/>
        <end position="1149"/>
    </location>
</feature>
<feature type="region of interest" description="Disordered" evidence="5">
    <location>
        <begin position="1049"/>
        <end position="1092"/>
    </location>
</feature>
<feature type="compositionally biased region" description="Acidic residues" evidence="5">
    <location>
        <begin position="43"/>
        <end position="52"/>
    </location>
</feature>
<feature type="domain" description="SH3" evidence="6">
    <location>
        <begin position="2263"/>
        <end position="2322"/>
    </location>
</feature>
<feature type="compositionally biased region" description="Polar residues" evidence="5">
    <location>
        <begin position="1355"/>
        <end position="1371"/>
    </location>
</feature>
<feature type="domain" description="SH3" evidence="6">
    <location>
        <begin position="2461"/>
        <end position="2520"/>
    </location>
</feature>
<feature type="region of interest" description="Disordered" evidence="5">
    <location>
        <begin position="1118"/>
        <end position="1312"/>
    </location>
</feature>
<feature type="region of interest" description="Disordered" evidence="5">
    <location>
        <begin position="1707"/>
        <end position="1746"/>
    </location>
</feature>
<dbReference type="InterPro" id="IPR036028">
    <property type="entry name" value="SH3-like_dom_sf"/>
</dbReference>
<feature type="compositionally biased region" description="Pro residues" evidence="5">
    <location>
        <begin position="1561"/>
        <end position="1570"/>
    </location>
</feature>
<feature type="compositionally biased region" description="Basic and acidic residues" evidence="5">
    <location>
        <begin position="1474"/>
        <end position="1487"/>
    </location>
</feature>
<feature type="compositionally biased region" description="Basic residues" evidence="5">
    <location>
        <begin position="1"/>
        <end position="18"/>
    </location>
</feature>
<feature type="compositionally biased region" description="Low complexity" evidence="5">
    <location>
        <begin position="1419"/>
        <end position="1446"/>
    </location>
</feature>
<feature type="compositionally biased region" description="Low complexity" evidence="5">
    <location>
        <begin position="231"/>
        <end position="243"/>
    </location>
</feature>
<accession>A0A6J2SYW0</accession>
<feature type="compositionally biased region" description="Polar residues" evidence="5">
    <location>
        <begin position="333"/>
        <end position="343"/>
    </location>
</feature>
<evidence type="ECO:0000256" key="5">
    <source>
        <dbReference type="SAM" id="MobiDB-lite"/>
    </source>
</evidence>
<feature type="compositionally biased region" description="Basic and acidic residues" evidence="5">
    <location>
        <begin position="85"/>
        <end position="94"/>
    </location>
</feature>
<dbReference type="PROSITE" id="PS50002">
    <property type="entry name" value="SH3"/>
    <property type="match status" value="3"/>
</dbReference>
<gene>
    <name evidence="8" type="primary">LOC115620079</name>
</gene>
<keyword evidence="4" id="KW-0175">Coiled coil</keyword>
<dbReference type="CDD" id="cd11781">
    <property type="entry name" value="SH3_Sorbs_1"/>
    <property type="match status" value="1"/>
</dbReference>
<dbReference type="SUPFAM" id="SSF50044">
    <property type="entry name" value="SH3-domain"/>
    <property type="match status" value="3"/>
</dbReference>
<feature type="compositionally biased region" description="Polar residues" evidence="5">
    <location>
        <begin position="1707"/>
        <end position="1718"/>
    </location>
</feature>
<feature type="region of interest" description="Disordered" evidence="5">
    <location>
        <begin position="1474"/>
        <end position="1494"/>
    </location>
</feature>
<feature type="region of interest" description="Disordered" evidence="5">
    <location>
        <begin position="1415"/>
        <end position="1455"/>
    </location>
</feature>
<evidence type="ECO:0000313" key="7">
    <source>
        <dbReference type="Proteomes" id="UP000504634"/>
    </source>
</evidence>
<dbReference type="RefSeq" id="XP_030369114.1">
    <property type="nucleotide sequence ID" value="XM_030513254.1"/>
</dbReference>
<dbReference type="GeneID" id="115620079"/>
<feature type="compositionally biased region" description="Basic and acidic residues" evidence="5">
    <location>
        <begin position="1288"/>
        <end position="1297"/>
    </location>
</feature>
<feature type="region of interest" description="Disordered" evidence="5">
    <location>
        <begin position="333"/>
        <end position="395"/>
    </location>
</feature>
<keyword evidence="2" id="KW-0677">Repeat</keyword>
<organism evidence="7 8">
    <name type="scientific">Drosophila lebanonensis</name>
    <name type="common">Fruit fly</name>
    <name type="synonym">Scaptodrosophila lebanonensis</name>
    <dbReference type="NCBI Taxonomy" id="7225"/>
    <lineage>
        <taxon>Eukaryota</taxon>
        <taxon>Metazoa</taxon>
        <taxon>Ecdysozoa</taxon>
        <taxon>Arthropoda</taxon>
        <taxon>Hexapoda</taxon>
        <taxon>Insecta</taxon>
        <taxon>Pterygota</taxon>
        <taxon>Neoptera</taxon>
        <taxon>Endopterygota</taxon>
        <taxon>Diptera</taxon>
        <taxon>Brachycera</taxon>
        <taxon>Muscomorpha</taxon>
        <taxon>Ephydroidea</taxon>
        <taxon>Drosophilidae</taxon>
        <taxon>Scaptodrosophila</taxon>
    </lineage>
</organism>
<dbReference type="SMART" id="SM00326">
    <property type="entry name" value="SH3"/>
    <property type="match status" value="3"/>
</dbReference>
<feature type="compositionally biased region" description="Pro residues" evidence="5">
    <location>
        <begin position="1052"/>
        <end position="1063"/>
    </location>
</feature>
<evidence type="ECO:0000259" key="6">
    <source>
        <dbReference type="PROSITE" id="PS50002"/>
    </source>
</evidence>
<proteinExistence type="predicted"/>
<feature type="region of interest" description="Disordered" evidence="5">
    <location>
        <begin position="795"/>
        <end position="827"/>
    </location>
</feature>
<feature type="compositionally biased region" description="Basic and acidic residues" evidence="5">
    <location>
        <begin position="638"/>
        <end position="647"/>
    </location>
</feature>
<feature type="region of interest" description="Disordered" evidence="5">
    <location>
        <begin position="1"/>
        <end position="153"/>
    </location>
</feature>
<feature type="region of interest" description="Disordered" evidence="5">
    <location>
        <begin position="2033"/>
        <end position="2081"/>
    </location>
</feature>
<feature type="region of interest" description="Disordered" evidence="5">
    <location>
        <begin position="552"/>
        <end position="649"/>
    </location>
</feature>
<keyword evidence="7" id="KW-1185">Reference proteome</keyword>
<dbReference type="PANTHER" id="PTHR14167">
    <property type="entry name" value="SH3 DOMAIN-CONTAINING"/>
    <property type="match status" value="1"/>
</dbReference>
<dbReference type="Gene3D" id="2.30.30.40">
    <property type="entry name" value="SH3 Domains"/>
    <property type="match status" value="3"/>
</dbReference>
<feature type="compositionally biased region" description="Basic and acidic residues" evidence="5">
    <location>
        <begin position="56"/>
        <end position="70"/>
    </location>
</feature>
<sequence length="2520" mass="279342">MPNNRNRNRNRNRNKRNKNQNQNNNNNGNNSTSGKNKQQPEEVAAEEVEVETEAAQLKEFKQEAASDEAHNANSGNISNVPATTSDKDDDRIDAEQAVAGIADAADTHENININNPRENQNSDHNTSNNNQEDSSNNHDSSAPLERSEEGSASATVAATIAVTAESLNSAVNTGSVMGAKSSKKQQDEQQPPTAKEQEQPQSPERQSLQAGGSPKQAKVIVHRIVREQEDAASAAAAPASSPSQQRSTKVIIHQIRLETDEEERKRKGKLQQQQQQHEKPHIEEIHTAPAHSEAGTLSPTPRYLVESPKNVASSSQFSRFARDLQIQELNGDLSSGEFNVEQQSPLVSEVESETETSTTPTTTTSPTNVPTTSPELQQLPSSREEQRLKRAQKRNALESHFLPQLLSPRYLDSILEENSDAGSEYALSRSASNNTSNEERAHEALAKLAKAMETFPRSQLDFSRRHKRGAGREEPVALKLETKLLEQPGAEEACSRLESTLSPQSEDAELVYLSSSGSSSISDLMELELEQAAALAERTLVDLDTDASALIERPGASIGDDDSTTTEPATSSNDTETEVETEVETESRESTPVNQLPSVASSRSSLYATAQSERTTPTPTTSPTPTLPAPQPTANEVSKLEVPRESEQIDNEQTLSAFAVLDAVGKNRNASASFASSAATDGECESGSTGSREKYVRRSEIQTTETTSTTFETNADMDKMRELVDSLRQSEEAAGVGMLAPPVPPPPTQYTNAPPTDSIDSHTTPTQFLLKRQESCDSHCSDSTQHSQCTAIHVASPPPTFASPTPVSPATPTATSLSPQPAQPTSSHCYDFLAKEQQQQLEQPDTFSDASGDDSSAIKKLRLLCTETVASMPYGEQVLEELANVAQNIGEVRAEQQQQQQSETSGMPYPLPDLPHIGELQLSLSSGAIGSGASKAQPAHTVAIAQPRSSTPPPPPIPAPPNNYDAWLGLPTDADPKLLVCLSPGQRALINEQSTPAADQLLDAHQKFVERRGYHELSAEQVRAINSEKLEQEQQILKTAAIMKQLRKSLTPTPPPVPPPPVPVKSSETAAKAKPKSSADTGSRSVQVDDARDGVSVTPFANSQQQLQKRLDEILQQPTHSNGNANGMTTSSPSSHENNSRRPADKHDATAAAAGQREPPALPLRTSTATQQQSHSQSHSQTSTSSTKSHSYMSSSKNSSGDAKFPSSSQPSAQMQSMESELARLFPSIAQQGDIFAGERKRFSNIEPSNQQPWSSQPKRYSNIETSSYESKKRTENGQVVYDYSNSSHEKKEEGEKPPITTSTAAVNSEHPKEVHIPVTRDVDEVDCAPPVPPPPSMVSNGGQEQIMSALKLNGTNTPRSTFIDQPATTKSVDENRNHESRNESESVRLSSTFKKDINNTYEEFRQRAKAAAEALGMPAEDTTTTAPATENATTSKSATSTTNAKPNSQGNYFDHENLFKDFDALSQQLHTELETGRAKREQRDKSSSLYDLSRLTCSGKQQLEQLKQRRHEHMMELEREIERSARARQERMSVPRNFESPGPRTYEIPVQVEANYDVKSPPPPPPPPQSSLNENGPRYRRAESMCNLTDARPHSSVGHYGYNYAQPQQDDWGRYANDLGYSENIARPFAREVEICYQRQNPRGTHSIRAPRLSVSTNDLSTSSHQSYDTFNAYGGRRTHAPMLSQAPQQQRPHYASCYSMIERNPNPTYISTTSRRGVSPAPHPQPPPRPMVAPPEYDRQRRSSLPRELHEQQLKYIQSKEQELKMEFERLENERRRLLEEIQRAPQIPPPQRRESYRPAPKLPTLTEDEVFRQQMAEEWLNKVAEREERRLHKIIKISKIHDNEQEHTAGANAISDEFLDRVKQRRTKLSMPADSDWESGAESQPYAQAQASESDVEVPPVRIIEGKSEANLRQLPRHLREFAKFSNHETQQIEGGQRELHEEEERREEATDNSLSSATKKSSVVKTYKVSRLPPSVARPTYKASGYVSEPEPNYDSDYSTVRYRTYNPHRMQSVSSAVNVRNLHQDENLYGTMPNPIKSTQNSYKNQPGRIENYTTGHSSVSEKEKKENLEQSKLSPLYTEGNLSRALAKESGYTSDSNLVFRKKELPQSSPLSPVEQKQAYKSLQAGGEPPLLGFRKPAPEKPKDFDSSAPPIPPQPPAKGLISYDQYSNGSDVNIHFKTPIRHEYKQSLSEEELARNQAEHMQKLYQEERRRKYLQELQDMNSRRHTDNFTPSQKSPIALNRYDDFPTDVTLKSLVGPKTVARALYNFQGQSSKELSFRKGDTIYIRRQIDANWYEGEHNAMIGLLPVSYVEIVSRDGARTPAKRPSEGQARAKYNFQAQSGIELSLNKGELVTLTRRVDGNWFEGKIANRKGIFPVSYVEILTDIGAEDIAAKTTTVISSHSTTNLRPTLDVLRTNINNEFNTLTQNGAQPPNGILKETKHLHKTDALHVDTSTEPLAYRALYKYRPQNSDELELLEGDLVHVLEKCDDGWFVGTSQRTGCFGTFPGNYVERA</sequence>
<dbReference type="Proteomes" id="UP000504634">
    <property type="component" value="Unplaced"/>
</dbReference>
<dbReference type="CDD" id="cd11780">
    <property type="entry name" value="SH3_Sorbs_3"/>
    <property type="match status" value="1"/>
</dbReference>
<feature type="compositionally biased region" description="Low complexity" evidence="5">
    <location>
        <begin position="810"/>
        <end position="820"/>
    </location>
</feature>
<feature type="region of interest" description="Disordered" evidence="5">
    <location>
        <begin position="1355"/>
        <end position="1392"/>
    </location>
</feature>
<feature type="compositionally biased region" description="Basic and acidic residues" evidence="5">
    <location>
        <begin position="1372"/>
        <end position="1387"/>
    </location>
</feature>
<feature type="compositionally biased region" description="Polar residues" evidence="5">
    <location>
        <begin position="1884"/>
        <end position="1896"/>
    </location>
</feature>
<dbReference type="PANTHER" id="PTHR14167:SF116">
    <property type="entry name" value="CAP, ISOFORM AC"/>
    <property type="match status" value="1"/>
</dbReference>
<feature type="compositionally biased region" description="Basic and acidic residues" evidence="5">
    <location>
        <begin position="2143"/>
        <end position="2152"/>
    </location>
</feature>
<feature type="compositionally biased region" description="Polar residues" evidence="5">
    <location>
        <begin position="1246"/>
        <end position="1269"/>
    </location>
</feature>
<feature type="compositionally biased region" description="Low complexity" evidence="5">
    <location>
        <begin position="199"/>
        <end position="209"/>
    </location>
</feature>
<evidence type="ECO:0000313" key="8">
    <source>
        <dbReference type="RefSeq" id="XP_030369114.1"/>
    </source>
</evidence>
<feature type="region of interest" description="Disordered" evidence="5">
    <location>
        <begin position="1927"/>
        <end position="1970"/>
    </location>
</feature>
<feature type="compositionally biased region" description="Polar residues" evidence="5">
    <location>
        <begin position="1118"/>
        <end position="1137"/>
    </location>
</feature>
<dbReference type="CTD" id="36084"/>
<feature type="region of interest" description="Disordered" evidence="5">
    <location>
        <begin position="1872"/>
        <end position="1901"/>
    </location>
</feature>
<dbReference type="InterPro" id="IPR050384">
    <property type="entry name" value="Endophilin_SH3RF"/>
</dbReference>
<evidence type="ECO:0000256" key="3">
    <source>
        <dbReference type="PROSITE-ProRule" id="PRU00192"/>
    </source>
</evidence>
<feature type="compositionally biased region" description="Low complexity" evidence="5">
    <location>
        <begin position="110"/>
        <end position="131"/>
    </location>
</feature>
<feature type="region of interest" description="Disordered" evidence="5">
    <location>
        <begin position="1526"/>
        <end position="1578"/>
    </location>
</feature>
<feature type="region of interest" description="Disordered" evidence="5">
    <location>
        <begin position="938"/>
        <end position="957"/>
    </location>
</feature>
<feature type="region of interest" description="Disordered" evidence="5">
    <location>
        <begin position="2131"/>
        <end position="2168"/>
    </location>
</feature>
<feature type="compositionally biased region" description="Pro residues" evidence="5">
    <location>
        <begin position="620"/>
        <end position="631"/>
    </location>
</feature>
<evidence type="ECO:0000256" key="2">
    <source>
        <dbReference type="ARBA" id="ARBA00022737"/>
    </source>
</evidence>
<feature type="compositionally biased region" description="Polar residues" evidence="5">
    <location>
        <begin position="71"/>
        <end position="84"/>
    </location>
</feature>
<feature type="compositionally biased region" description="Low complexity" evidence="5">
    <location>
        <begin position="344"/>
        <end position="375"/>
    </location>
</feature>
<feature type="domain" description="SH3" evidence="6">
    <location>
        <begin position="2332"/>
        <end position="2391"/>
    </location>
</feature>
<feature type="compositionally biased region" description="Low complexity" evidence="5">
    <location>
        <begin position="19"/>
        <end position="30"/>
    </location>
</feature>
<evidence type="ECO:0000256" key="1">
    <source>
        <dbReference type="ARBA" id="ARBA00022443"/>
    </source>
</evidence>
<evidence type="ECO:0000256" key="4">
    <source>
        <dbReference type="SAM" id="Coils"/>
    </source>
</evidence>
<feature type="region of interest" description="Disordered" evidence="5">
    <location>
        <begin position="230"/>
        <end position="281"/>
    </location>
</feature>
<dbReference type="CDD" id="cd11782">
    <property type="entry name" value="SH3_Sorbs_2"/>
    <property type="match status" value="1"/>
</dbReference>
<keyword evidence="1 3" id="KW-0728">SH3 domain</keyword>
<feature type="compositionally biased region" description="Pro residues" evidence="5">
    <location>
        <begin position="1723"/>
        <end position="1735"/>
    </location>
</feature>
<dbReference type="Pfam" id="PF00018">
    <property type="entry name" value="SH3_1"/>
    <property type="match status" value="1"/>
</dbReference>
<feature type="compositionally biased region" description="Low complexity" evidence="5">
    <location>
        <begin position="1166"/>
        <end position="1220"/>
    </location>
</feature>
<feature type="coiled-coil region" evidence="4">
    <location>
        <begin position="1756"/>
        <end position="1790"/>
    </location>
</feature>
<feature type="region of interest" description="Disordered" evidence="5">
    <location>
        <begin position="673"/>
        <end position="695"/>
    </location>
</feature>
<dbReference type="Pfam" id="PF14604">
    <property type="entry name" value="SH3_9"/>
    <property type="match status" value="2"/>
</dbReference>
<feature type="compositionally biased region" description="Acidic residues" evidence="5">
    <location>
        <begin position="575"/>
        <end position="584"/>
    </location>
</feature>
<name>A0A6J2SYW0_DROLE</name>
<feature type="compositionally biased region" description="Basic and acidic residues" evidence="5">
    <location>
        <begin position="1939"/>
        <end position="1953"/>
    </location>
</feature>
<feature type="compositionally biased region" description="Basic and acidic residues" evidence="5">
    <location>
        <begin position="255"/>
        <end position="265"/>
    </location>
</feature>
<feature type="compositionally biased region" description="Low complexity" evidence="5">
    <location>
        <begin position="1957"/>
        <end position="1970"/>
    </location>
</feature>
<feature type="compositionally biased region" description="Polar residues" evidence="5">
    <location>
        <begin position="592"/>
        <end position="614"/>
    </location>
</feature>